<evidence type="ECO:0000313" key="3">
    <source>
        <dbReference type="EMBL" id="KAH9413435.1"/>
    </source>
</evidence>
<keyword evidence="2" id="KW-0472">Membrane</keyword>
<gene>
    <name evidence="3" type="ORF">DERP_007911</name>
</gene>
<evidence type="ECO:0000256" key="1">
    <source>
        <dbReference type="SAM" id="MobiDB-lite"/>
    </source>
</evidence>
<proteinExistence type="predicted"/>
<feature type="transmembrane region" description="Helical" evidence="2">
    <location>
        <begin position="72"/>
        <end position="91"/>
    </location>
</feature>
<accession>A0ABQ8ISY5</accession>
<protein>
    <submittedName>
        <fullName evidence="3">Uncharacterized protein</fullName>
    </submittedName>
</protein>
<sequence>MHASSNSRILKVFEYSSNRACAQDSLCSTVAIRLIFDKRPKQKRSDDDGSVKPSTTRQEIEKERKKESKETWKSVILSPSILIFVAIVLPISSKQIFPPVILSSPIKSPPPPPPSLTLLLSPPTPPQ</sequence>
<feature type="region of interest" description="Disordered" evidence="1">
    <location>
        <begin position="38"/>
        <end position="71"/>
    </location>
</feature>
<reference evidence="3 4" key="1">
    <citation type="journal article" date="2018" name="J. Allergy Clin. Immunol.">
        <title>High-quality assembly of Dermatophagoides pteronyssinus genome and transcriptome reveals a wide range of novel allergens.</title>
        <authorList>
            <person name="Liu X.Y."/>
            <person name="Yang K.Y."/>
            <person name="Wang M.Q."/>
            <person name="Kwok J.S."/>
            <person name="Zeng X."/>
            <person name="Yang Z."/>
            <person name="Xiao X.J."/>
            <person name="Lau C.P."/>
            <person name="Li Y."/>
            <person name="Huang Z.M."/>
            <person name="Ba J.G."/>
            <person name="Yim A.K."/>
            <person name="Ouyang C.Y."/>
            <person name="Ngai S.M."/>
            <person name="Chan T.F."/>
            <person name="Leung E.L."/>
            <person name="Liu L."/>
            <person name="Liu Z.G."/>
            <person name="Tsui S.K."/>
        </authorList>
    </citation>
    <scope>NUCLEOTIDE SEQUENCE [LARGE SCALE GENOMIC DNA]</scope>
    <source>
        <strain evidence="3">Derp</strain>
    </source>
</reference>
<reference evidence="3 4" key="2">
    <citation type="journal article" date="2022" name="Mol. Biol. Evol.">
        <title>Comparative Genomics Reveals Insights into the Divergent Evolution of Astigmatic Mites and Household Pest Adaptations.</title>
        <authorList>
            <person name="Xiong Q."/>
            <person name="Wan A.T."/>
            <person name="Liu X."/>
            <person name="Fung C.S."/>
            <person name="Xiao X."/>
            <person name="Malainual N."/>
            <person name="Hou J."/>
            <person name="Wang L."/>
            <person name="Wang M."/>
            <person name="Yang K.Y."/>
            <person name="Cui Y."/>
            <person name="Leung E.L."/>
            <person name="Nong W."/>
            <person name="Shin S.K."/>
            <person name="Au S.W."/>
            <person name="Jeong K.Y."/>
            <person name="Chew F.T."/>
            <person name="Hui J.H."/>
            <person name="Leung T.F."/>
            <person name="Tungtrongchitr A."/>
            <person name="Zhong N."/>
            <person name="Liu Z."/>
            <person name="Tsui S.K."/>
        </authorList>
    </citation>
    <scope>NUCLEOTIDE SEQUENCE [LARGE SCALE GENOMIC DNA]</scope>
    <source>
        <strain evidence="3">Derp</strain>
    </source>
</reference>
<feature type="region of interest" description="Disordered" evidence="1">
    <location>
        <begin position="102"/>
        <end position="127"/>
    </location>
</feature>
<keyword evidence="4" id="KW-1185">Reference proteome</keyword>
<organism evidence="3 4">
    <name type="scientific">Dermatophagoides pteronyssinus</name>
    <name type="common">European house dust mite</name>
    <dbReference type="NCBI Taxonomy" id="6956"/>
    <lineage>
        <taxon>Eukaryota</taxon>
        <taxon>Metazoa</taxon>
        <taxon>Ecdysozoa</taxon>
        <taxon>Arthropoda</taxon>
        <taxon>Chelicerata</taxon>
        <taxon>Arachnida</taxon>
        <taxon>Acari</taxon>
        <taxon>Acariformes</taxon>
        <taxon>Sarcoptiformes</taxon>
        <taxon>Astigmata</taxon>
        <taxon>Psoroptidia</taxon>
        <taxon>Analgoidea</taxon>
        <taxon>Pyroglyphidae</taxon>
        <taxon>Dermatophagoidinae</taxon>
        <taxon>Dermatophagoides</taxon>
    </lineage>
</organism>
<name>A0ABQ8ISY5_DERPT</name>
<dbReference type="EMBL" id="NJHN03000121">
    <property type="protein sequence ID" value="KAH9413435.1"/>
    <property type="molecule type" value="Genomic_DNA"/>
</dbReference>
<keyword evidence="2" id="KW-0812">Transmembrane</keyword>
<evidence type="ECO:0000313" key="4">
    <source>
        <dbReference type="Proteomes" id="UP000887458"/>
    </source>
</evidence>
<dbReference type="Proteomes" id="UP000887458">
    <property type="component" value="Unassembled WGS sequence"/>
</dbReference>
<feature type="compositionally biased region" description="Basic and acidic residues" evidence="1">
    <location>
        <begin position="58"/>
        <end position="71"/>
    </location>
</feature>
<evidence type="ECO:0000256" key="2">
    <source>
        <dbReference type="SAM" id="Phobius"/>
    </source>
</evidence>
<feature type="compositionally biased region" description="Basic and acidic residues" evidence="1">
    <location>
        <begin position="38"/>
        <end position="50"/>
    </location>
</feature>
<comment type="caution">
    <text evidence="3">The sequence shown here is derived from an EMBL/GenBank/DDBJ whole genome shotgun (WGS) entry which is preliminary data.</text>
</comment>
<keyword evidence="2" id="KW-1133">Transmembrane helix</keyword>